<feature type="transmembrane region" description="Helical" evidence="6">
    <location>
        <begin position="374"/>
        <end position="394"/>
    </location>
</feature>
<feature type="transmembrane region" description="Helical" evidence="6">
    <location>
        <begin position="142"/>
        <end position="159"/>
    </location>
</feature>
<feature type="transmembrane region" description="Helical" evidence="6">
    <location>
        <begin position="285"/>
        <end position="307"/>
    </location>
</feature>
<evidence type="ECO:0000256" key="3">
    <source>
        <dbReference type="ARBA" id="ARBA00022692"/>
    </source>
</evidence>
<feature type="transmembrane region" description="Helical" evidence="6">
    <location>
        <begin position="406"/>
        <end position="425"/>
    </location>
</feature>
<feature type="domain" description="Major facilitator superfamily (MFS) profile" evidence="7">
    <location>
        <begin position="18"/>
        <end position="429"/>
    </location>
</feature>
<dbReference type="InterPro" id="IPR005829">
    <property type="entry name" value="Sugar_transporter_CS"/>
</dbReference>
<gene>
    <name evidence="8" type="ORF">GCM10023081_36570</name>
</gene>
<evidence type="ECO:0000256" key="2">
    <source>
        <dbReference type="ARBA" id="ARBA00022448"/>
    </source>
</evidence>
<dbReference type="InterPro" id="IPR020846">
    <property type="entry name" value="MFS_dom"/>
</dbReference>
<comment type="caution">
    <text evidence="8">The sequence shown here is derived from an EMBL/GenBank/DDBJ whole genome shotgun (WGS) entry which is preliminary data.</text>
</comment>
<feature type="transmembrane region" description="Helical" evidence="6">
    <location>
        <begin position="339"/>
        <end position="362"/>
    </location>
</feature>
<keyword evidence="2" id="KW-0813">Transport</keyword>
<dbReference type="EMBL" id="BAABEO010000024">
    <property type="protein sequence ID" value="GAA3696118.1"/>
    <property type="molecule type" value="Genomic_DNA"/>
</dbReference>
<comment type="subcellular location">
    <subcellularLocation>
        <location evidence="1">Cell membrane</location>
        <topology evidence="1">Multi-pass membrane protein</topology>
    </subcellularLocation>
</comment>
<feature type="transmembrane region" description="Helical" evidence="6">
    <location>
        <begin position="171"/>
        <end position="189"/>
    </location>
</feature>
<accession>A0ABP7CTJ6</accession>
<proteinExistence type="predicted"/>
<evidence type="ECO:0000256" key="4">
    <source>
        <dbReference type="ARBA" id="ARBA00022989"/>
    </source>
</evidence>
<evidence type="ECO:0000313" key="8">
    <source>
        <dbReference type="EMBL" id="GAA3696118.1"/>
    </source>
</evidence>
<dbReference type="RefSeq" id="WP_345153058.1">
    <property type="nucleotide sequence ID" value="NZ_BAABEO010000024.1"/>
</dbReference>
<sequence>MPNNSIDDSKLSKFQVRTAIYGNGGHLCDGFVLGAIVPALPIFARSHEMTPLMSGLIGSSALFGVFLGSAVFGMVADRIGRRKVFLLGLSAFVVLSLAQFFVTGPESLFAIRLLLGVFIGAEYAVATTLVAEFAPKKYRATFLALGPAMWTVGYVLAIFVGTLMESLGDDAWRWILMTSAIPSLVFLLLRRNTPESPRWLAAQGRTAEALEILRAHYSAEATVEDLKIDEGAGQSGTSALKTLLSNRYRKRLAFGCLFWICQVVPYFGVFMFLPSIITSLGIESGFWQTQSVNLFLLVGGVVGILTINLTGRRTYTLISFSLLAASTLAIGLWQSAPTVAVIGLFAVFALVSSAMSALDTIYPSEMFPTEVRSTANGICVAASRIGAAVGVLLLPLGVSALGAHTTVLITAGIAALGLLVSIAWAPETAGKSLGSVADLEEDPNGASSAVHAL</sequence>
<organism evidence="8 9">
    <name type="scientific">Arthrobacter ginkgonis</name>
    <dbReference type="NCBI Taxonomy" id="1630594"/>
    <lineage>
        <taxon>Bacteria</taxon>
        <taxon>Bacillati</taxon>
        <taxon>Actinomycetota</taxon>
        <taxon>Actinomycetes</taxon>
        <taxon>Micrococcales</taxon>
        <taxon>Micrococcaceae</taxon>
        <taxon>Arthrobacter</taxon>
    </lineage>
</organism>
<name>A0ABP7CTJ6_9MICC</name>
<keyword evidence="4 6" id="KW-1133">Transmembrane helix</keyword>
<keyword evidence="3 6" id="KW-0812">Transmembrane</keyword>
<evidence type="ECO:0000256" key="1">
    <source>
        <dbReference type="ARBA" id="ARBA00004651"/>
    </source>
</evidence>
<evidence type="ECO:0000256" key="6">
    <source>
        <dbReference type="SAM" id="Phobius"/>
    </source>
</evidence>
<evidence type="ECO:0000259" key="7">
    <source>
        <dbReference type="PROSITE" id="PS50850"/>
    </source>
</evidence>
<feature type="transmembrane region" description="Helical" evidence="6">
    <location>
        <begin position="314"/>
        <end position="333"/>
    </location>
</feature>
<evidence type="ECO:0000313" key="9">
    <source>
        <dbReference type="Proteomes" id="UP001500752"/>
    </source>
</evidence>
<dbReference type="InterPro" id="IPR005828">
    <property type="entry name" value="MFS_sugar_transport-like"/>
</dbReference>
<dbReference type="Proteomes" id="UP001500752">
    <property type="component" value="Unassembled WGS sequence"/>
</dbReference>
<dbReference type="PROSITE" id="PS00217">
    <property type="entry name" value="SUGAR_TRANSPORT_2"/>
    <property type="match status" value="1"/>
</dbReference>
<evidence type="ECO:0000256" key="5">
    <source>
        <dbReference type="ARBA" id="ARBA00023136"/>
    </source>
</evidence>
<dbReference type="PANTHER" id="PTHR23511">
    <property type="entry name" value="SYNAPTIC VESICLE GLYCOPROTEIN 2"/>
    <property type="match status" value="1"/>
</dbReference>
<dbReference type="SUPFAM" id="SSF103473">
    <property type="entry name" value="MFS general substrate transporter"/>
    <property type="match status" value="1"/>
</dbReference>
<reference evidence="9" key="1">
    <citation type="journal article" date="2019" name="Int. J. Syst. Evol. Microbiol.">
        <title>The Global Catalogue of Microorganisms (GCM) 10K type strain sequencing project: providing services to taxonomists for standard genome sequencing and annotation.</title>
        <authorList>
            <consortium name="The Broad Institute Genomics Platform"/>
            <consortium name="The Broad Institute Genome Sequencing Center for Infectious Disease"/>
            <person name="Wu L."/>
            <person name="Ma J."/>
        </authorList>
    </citation>
    <scope>NUCLEOTIDE SEQUENCE [LARGE SCALE GENOMIC DNA]</scope>
    <source>
        <strain evidence="9">JCM 30742</strain>
    </source>
</reference>
<dbReference type="PROSITE" id="PS50850">
    <property type="entry name" value="MFS"/>
    <property type="match status" value="1"/>
</dbReference>
<dbReference type="CDD" id="cd17316">
    <property type="entry name" value="MFS_SV2_like"/>
    <property type="match status" value="1"/>
</dbReference>
<feature type="transmembrane region" description="Helical" evidence="6">
    <location>
        <begin position="252"/>
        <end position="273"/>
    </location>
</feature>
<feature type="transmembrane region" description="Helical" evidence="6">
    <location>
        <begin position="52"/>
        <end position="72"/>
    </location>
</feature>
<dbReference type="InterPro" id="IPR036259">
    <property type="entry name" value="MFS_trans_sf"/>
</dbReference>
<keyword evidence="9" id="KW-1185">Reference proteome</keyword>
<feature type="transmembrane region" description="Helical" evidence="6">
    <location>
        <begin position="84"/>
        <end position="102"/>
    </location>
</feature>
<dbReference type="Gene3D" id="1.20.1250.20">
    <property type="entry name" value="MFS general substrate transporter like domains"/>
    <property type="match status" value="1"/>
</dbReference>
<dbReference type="PANTHER" id="PTHR23511:SF34">
    <property type="entry name" value="SYNAPTIC VESICLE GLYCOPROTEIN 2"/>
    <property type="match status" value="1"/>
</dbReference>
<feature type="transmembrane region" description="Helical" evidence="6">
    <location>
        <begin position="108"/>
        <end position="130"/>
    </location>
</feature>
<protein>
    <submittedName>
        <fullName evidence="8">MFS transporter</fullName>
    </submittedName>
</protein>
<keyword evidence="5 6" id="KW-0472">Membrane</keyword>
<dbReference type="Pfam" id="PF00083">
    <property type="entry name" value="Sugar_tr"/>
    <property type="match status" value="1"/>
</dbReference>
<feature type="transmembrane region" description="Helical" evidence="6">
    <location>
        <begin position="20"/>
        <end position="40"/>
    </location>
</feature>